<organism evidence="2 3">
    <name type="scientific">Nonomuraea deserti</name>
    <dbReference type="NCBI Taxonomy" id="1848322"/>
    <lineage>
        <taxon>Bacteria</taxon>
        <taxon>Bacillati</taxon>
        <taxon>Actinomycetota</taxon>
        <taxon>Actinomycetes</taxon>
        <taxon>Streptosporangiales</taxon>
        <taxon>Streptosporangiaceae</taxon>
        <taxon>Nonomuraea</taxon>
    </lineage>
</organism>
<name>A0A4R4W5Q9_9ACTN</name>
<sequence length="51" mass="5557">MTMEHIVSTMPTARQPGCPFDPPAGLIDAREHGPISRFPFPDGHQGWLVTG</sequence>
<evidence type="ECO:0000256" key="1">
    <source>
        <dbReference type="SAM" id="MobiDB-lite"/>
    </source>
</evidence>
<evidence type="ECO:0000313" key="2">
    <source>
        <dbReference type="EMBL" id="TDD10984.1"/>
    </source>
</evidence>
<dbReference type="AlphaFoldDB" id="A0A4R4W5Q9"/>
<feature type="non-terminal residue" evidence="2">
    <location>
        <position position="51"/>
    </location>
</feature>
<dbReference type="Proteomes" id="UP000295258">
    <property type="component" value="Unassembled WGS sequence"/>
</dbReference>
<reference evidence="2 3" key="1">
    <citation type="submission" date="2019-03" db="EMBL/GenBank/DDBJ databases">
        <title>Draft genome sequences of novel Actinobacteria.</title>
        <authorList>
            <person name="Sahin N."/>
            <person name="Ay H."/>
            <person name="Saygin H."/>
        </authorList>
    </citation>
    <scope>NUCLEOTIDE SEQUENCE [LARGE SCALE GENOMIC DNA]</scope>
    <source>
        <strain evidence="2 3">KC310</strain>
    </source>
</reference>
<accession>A0A4R4W5Q9</accession>
<keyword evidence="3" id="KW-1185">Reference proteome</keyword>
<feature type="region of interest" description="Disordered" evidence="1">
    <location>
        <begin position="1"/>
        <end position="23"/>
    </location>
</feature>
<comment type="caution">
    <text evidence="2">The sequence shown here is derived from an EMBL/GenBank/DDBJ whole genome shotgun (WGS) entry which is preliminary data.</text>
</comment>
<proteinExistence type="predicted"/>
<evidence type="ECO:0000313" key="3">
    <source>
        <dbReference type="Proteomes" id="UP000295258"/>
    </source>
</evidence>
<gene>
    <name evidence="2" type="ORF">E1292_06285</name>
</gene>
<protein>
    <submittedName>
        <fullName evidence="2">Cytochrome P450</fullName>
    </submittedName>
</protein>
<dbReference type="EMBL" id="SMKO01000010">
    <property type="protein sequence ID" value="TDD10984.1"/>
    <property type="molecule type" value="Genomic_DNA"/>
</dbReference>